<sequence length="195" mass="21545">MPTTRSQKQAIMSASSNQHTIPPKLRTGAGRVNKPGKPTRKQHVIYDPWQNARRQRQAPKLRVMFVRFLLQRLEAQGIAAEGLPRDELREHIAAMSDNFLALAASLERDERNVDDLADVFGQIVVPSDSDVVDMMDLLSSTSLLGGGAMSTERVVDAEECLAASETAVDSDGSTARHLLPDNDEPGEDDYDYRVE</sequence>
<organism evidence="2 3">
    <name type="scientific">Dothistroma septosporum (strain NZE10 / CBS 128990)</name>
    <name type="common">Red band needle blight fungus</name>
    <name type="synonym">Mycosphaerella pini</name>
    <dbReference type="NCBI Taxonomy" id="675120"/>
    <lineage>
        <taxon>Eukaryota</taxon>
        <taxon>Fungi</taxon>
        <taxon>Dikarya</taxon>
        <taxon>Ascomycota</taxon>
        <taxon>Pezizomycotina</taxon>
        <taxon>Dothideomycetes</taxon>
        <taxon>Dothideomycetidae</taxon>
        <taxon>Mycosphaerellales</taxon>
        <taxon>Mycosphaerellaceae</taxon>
        <taxon>Dothistroma</taxon>
    </lineage>
</organism>
<feature type="region of interest" description="Disordered" evidence="1">
    <location>
        <begin position="1"/>
        <end position="41"/>
    </location>
</feature>
<feature type="compositionally biased region" description="Polar residues" evidence="1">
    <location>
        <begin position="1"/>
        <end position="20"/>
    </location>
</feature>
<protein>
    <submittedName>
        <fullName evidence="2">Uncharacterized protein</fullName>
    </submittedName>
</protein>
<dbReference type="OrthoDB" id="10411493at2759"/>
<reference evidence="2 3" key="2">
    <citation type="journal article" date="2012" name="PLoS Pathog.">
        <title>Diverse lifestyles and strategies of plant pathogenesis encoded in the genomes of eighteen Dothideomycetes fungi.</title>
        <authorList>
            <person name="Ohm R.A."/>
            <person name="Feau N."/>
            <person name="Henrissat B."/>
            <person name="Schoch C.L."/>
            <person name="Horwitz B.A."/>
            <person name="Barry K.W."/>
            <person name="Condon B.J."/>
            <person name="Copeland A.C."/>
            <person name="Dhillon B."/>
            <person name="Glaser F."/>
            <person name="Hesse C.N."/>
            <person name="Kosti I."/>
            <person name="LaButti K."/>
            <person name="Lindquist E.A."/>
            <person name="Lucas S."/>
            <person name="Salamov A.A."/>
            <person name="Bradshaw R.E."/>
            <person name="Ciuffetti L."/>
            <person name="Hamelin R.C."/>
            <person name="Kema G.H.J."/>
            <person name="Lawrence C."/>
            <person name="Scott J.A."/>
            <person name="Spatafora J.W."/>
            <person name="Turgeon B.G."/>
            <person name="de Wit P.J.G.M."/>
            <person name="Zhong S."/>
            <person name="Goodwin S.B."/>
            <person name="Grigoriev I.V."/>
        </authorList>
    </citation>
    <scope>NUCLEOTIDE SEQUENCE [LARGE SCALE GENOMIC DNA]</scope>
    <source>
        <strain evidence="3">NZE10 / CBS 128990</strain>
    </source>
</reference>
<feature type="region of interest" description="Disordered" evidence="1">
    <location>
        <begin position="165"/>
        <end position="195"/>
    </location>
</feature>
<dbReference type="AlphaFoldDB" id="N1Q326"/>
<keyword evidence="3" id="KW-1185">Reference proteome</keyword>
<gene>
    <name evidence="2" type="ORF">DOTSEDRAFT_77249</name>
</gene>
<proteinExistence type="predicted"/>
<evidence type="ECO:0000313" key="2">
    <source>
        <dbReference type="EMBL" id="EME50166.1"/>
    </source>
</evidence>
<evidence type="ECO:0000313" key="3">
    <source>
        <dbReference type="Proteomes" id="UP000016933"/>
    </source>
</evidence>
<dbReference type="EMBL" id="KB446535">
    <property type="protein sequence ID" value="EME50166.1"/>
    <property type="molecule type" value="Genomic_DNA"/>
</dbReference>
<name>N1Q326_DOTSN</name>
<dbReference type="HOGENOM" id="CLU_1396278_0_0_1"/>
<accession>N1Q326</accession>
<feature type="compositionally biased region" description="Acidic residues" evidence="1">
    <location>
        <begin position="181"/>
        <end position="195"/>
    </location>
</feature>
<reference evidence="3" key="1">
    <citation type="journal article" date="2012" name="PLoS Genet.">
        <title>The genomes of the fungal plant pathogens Cladosporium fulvum and Dothistroma septosporum reveal adaptation to different hosts and lifestyles but also signatures of common ancestry.</title>
        <authorList>
            <person name="de Wit P.J.G.M."/>
            <person name="van der Burgt A."/>
            <person name="Oekmen B."/>
            <person name="Stergiopoulos I."/>
            <person name="Abd-Elsalam K.A."/>
            <person name="Aerts A.L."/>
            <person name="Bahkali A.H."/>
            <person name="Beenen H.G."/>
            <person name="Chettri P."/>
            <person name="Cox M.P."/>
            <person name="Datema E."/>
            <person name="de Vries R.P."/>
            <person name="Dhillon B."/>
            <person name="Ganley A.R."/>
            <person name="Griffiths S.A."/>
            <person name="Guo Y."/>
            <person name="Hamelin R.C."/>
            <person name="Henrissat B."/>
            <person name="Kabir M.S."/>
            <person name="Jashni M.K."/>
            <person name="Kema G."/>
            <person name="Klaubauf S."/>
            <person name="Lapidus A."/>
            <person name="Levasseur A."/>
            <person name="Lindquist E."/>
            <person name="Mehrabi R."/>
            <person name="Ohm R.A."/>
            <person name="Owen T.J."/>
            <person name="Salamov A."/>
            <person name="Schwelm A."/>
            <person name="Schijlen E."/>
            <person name="Sun H."/>
            <person name="van den Burg H.A."/>
            <person name="van Ham R.C.H.J."/>
            <person name="Zhang S."/>
            <person name="Goodwin S.B."/>
            <person name="Grigoriev I.V."/>
            <person name="Collemare J."/>
            <person name="Bradshaw R.E."/>
        </authorList>
    </citation>
    <scope>NUCLEOTIDE SEQUENCE [LARGE SCALE GENOMIC DNA]</scope>
    <source>
        <strain evidence="3">NZE10 / CBS 128990</strain>
    </source>
</reference>
<evidence type="ECO:0000256" key="1">
    <source>
        <dbReference type="SAM" id="MobiDB-lite"/>
    </source>
</evidence>
<dbReference type="Proteomes" id="UP000016933">
    <property type="component" value="Unassembled WGS sequence"/>
</dbReference>